<dbReference type="InterPro" id="IPR044179">
    <property type="entry name" value="PPR5-like"/>
</dbReference>
<evidence type="ECO:0000313" key="2">
    <source>
        <dbReference type="EMBL" id="KAK7285428.1"/>
    </source>
</evidence>
<proteinExistence type="inferred from homology"/>
<dbReference type="PANTHER" id="PTHR47874">
    <property type="entry name" value="EXPRESSED PROTEIN"/>
    <property type="match status" value="1"/>
</dbReference>
<name>A0AAN9ISE4_CLITE</name>
<dbReference type="PANTHER" id="PTHR47874:SF1">
    <property type="entry name" value="OS05G0407900 PROTEIN"/>
    <property type="match status" value="1"/>
</dbReference>
<evidence type="ECO:0000256" key="1">
    <source>
        <dbReference type="ARBA" id="ARBA00007626"/>
    </source>
</evidence>
<comment type="similarity">
    <text evidence="1">Belongs to the PPR family. P subfamily.</text>
</comment>
<keyword evidence="3" id="KW-1185">Reference proteome</keyword>
<organism evidence="2 3">
    <name type="scientific">Clitoria ternatea</name>
    <name type="common">Butterfly pea</name>
    <dbReference type="NCBI Taxonomy" id="43366"/>
    <lineage>
        <taxon>Eukaryota</taxon>
        <taxon>Viridiplantae</taxon>
        <taxon>Streptophyta</taxon>
        <taxon>Embryophyta</taxon>
        <taxon>Tracheophyta</taxon>
        <taxon>Spermatophyta</taxon>
        <taxon>Magnoliopsida</taxon>
        <taxon>eudicotyledons</taxon>
        <taxon>Gunneridae</taxon>
        <taxon>Pentapetalae</taxon>
        <taxon>rosids</taxon>
        <taxon>fabids</taxon>
        <taxon>Fabales</taxon>
        <taxon>Fabaceae</taxon>
        <taxon>Papilionoideae</taxon>
        <taxon>50 kb inversion clade</taxon>
        <taxon>NPAAA clade</taxon>
        <taxon>indigoferoid/millettioid clade</taxon>
        <taxon>Phaseoleae</taxon>
        <taxon>Clitoria</taxon>
    </lineage>
</organism>
<sequence length="208" mass="23975">MSTSGGTATTPEFRQSGAYALQGPADIFLVTGLPVFPISGRCMISAYCKSSEADKVKKIEALSKLIPEEEYRAWLNVLFIKLYVQEKWLEEMENAINEAFEHGMPVKTTGIMKCIIATYFWCDAVEKPENFVRRAEFAGWRVCLSLYHLAMDPWLRKHWDKCSSMVMKFPWRHFHHKIHSLRVASRTFSGFSHTLKKLNHNQIGELLL</sequence>
<dbReference type="GO" id="GO:0003729">
    <property type="term" value="F:mRNA binding"/>
    <property type="evidence" value="ECO:0007669"/>
    <property type="project" value="InterPro"/>
</dbReference>
<evidence type="ECO:0000313" key="3">
    <source>
        <dbReference type="Proteomes" id="UP001359559"/>
    </source>
</evidence>
<gene>
    <name evidence="2" type="ORF">RJT34_20200</name>
</gene>
<dbReference type="EMBL" id="JAYKXN010000005">
    <property type="protein sequence ID" value="KAK7285428.1"/>
    <property type="molecule type" value="Genomic_DNA"/>
</dbReference>
<dbReference type="AlphaFoldDB" id="A0AAN9ISE4"/>
<protein>
    <submittedName>
        <fullName evidence="2">Uncharacterized protein</fullName>
    </submittedName>
</protein>
<dbReference type="Proteomes" id="UP001359559">
    <property type="component" value="Unassembled WGS sequence"/>
</dbReference>
<reference evidence="2 3" key="1">
    <citation type="submission" date="2024-01" db="EMBL/GenBank/DDBJ databases">
        <title>The genomes of 5 underutilized Papilionoideae crops provide insights into root nodulation and disease resistance.</title>
        <authorList>
            <person name="Yuan L."/>
        </authorList>
    </citation>
    <scope>NUCLEOTIDE SEQUENCE [LARGE SCALE GENOMIC DNA]</scope>
    <source>
        <strain evidence="2">LY-2023</strain>
        <tissue evidence="2">Leaf</tissue>
    </source>
</reference>
<accession>A0AAN9ISE4</accession>
<comment type="caution">
    <text evidence="2">The sequence shown here is derived from an EMBL/GenBank/DDBJ whole genome shotgun (WGS) entry which is preliminary data.</text>
</comment>